<dbReference type="Gene3D" id="3.40.190.150">
    <property type="entry name" value="Bordetella uptake gene, domain 1"/>
    <property type="match status" value="1"/>
</dbReference>
<evidence type="ECO:0000256" key="2">
    <source>
        <dbReference type="SAM" id="SignalP"/>
    </source>
</evidence>
<evidence type="ECO:0000256" key="1">
    <source>
        <dbReference type="ARBA" id="ARBA00006987"/>
    </source>
</evidence>
<sequence>MKMSLSSSLFARRTAGAVLACAAAVCAATATAADHYPSRPIKIIVPFAAGGGSDVTARLIGRKLQEVYGQAVVVENQPGASTQIATRNVIRSAPDGYTLLLATTSVVNNAHLYPRLDYDAMKELVPVVGIVEVPPFLAVGPGIKATNVKDFIAEIKAKAATEKGVTFGSAGPGSTLHLASEWLIKQLGIKAVHSPYKGSGPASVALAQGDIDFSFDNIPPLRPMVDAGKVRLLMVGARNRFPSTPALPTLKESGLPDEELSSWFILMAPAQTPPAVVASINDEVNKILKKPDVRSSLIDLGLAPMDTSVDDLKKRMRNDFNMWGGIIKDAKVTLE</sequence>
<comment type="caution">
    <text evidence="3">The sequence shown here is derived from an EMBL/GenBank/DDBJ whole genome shotgun (WGS) entry which is preliminary data.</text>
</comment>
<keyword evidence="4" id="KW-1185">Reference proteome</keyword>
<dbReference type="InterPro" id="IPR042100">
    <property type="entry name" value="Bug_dom1"/>
</dbReference>
<comment type="similarity">
    <text evidence="1">Belongs to the UPF0065 (bug) family.</text>
</comment>
<reference evidence="3 4" key="1">
    <citation type="submission" date="2019-02" db="EMBL/GenBank/DDBJ databases">
        <title>Genomic Encyclopedia of Type Strains, Phase IV (KMG-IV): sequencing the most valuable type-strain genomes for metagenomic binning, comparative biology and taxonomic classification.</title>
        <authorList>
            <person name="Goeker M."/>
        </authorList>
    </citation>
    <scope>NUCLEOTIDE SEQUENCE [LARGE SCALE GENOMIC DNA]</scope>
    <source>
        <strain evidence="3 4">K24</strain>
    </source>
</reference>
<feature type="chain" id="PRO_5020894271" evidence="2">
    <location>
        <begin position="33"/>
        <end position="335"/>
    </location>
</feature>
<keyword evidence="3" id="KW-0675">Receptor</keyword>
<dbReference type="Pfam" id="PF03401">
    <property type="entry name" value="TctC"/>
    <property type="match status" value="1"/>
</dbReference>
<dbReference type="PIRSF" id="PIRSF017082">
    <property type="entry name" value="YflP"/>
    <property type="match status" value="1"/>
</dbReference>
<dbReference type="InterPro" id="IPR005064">
    <property type="entry name" value="BUG"/>
</dbReference>
<feature type="signal peptide" evidence="2">
    <location>
        <begin position="1"/>
        <end position="32"/>
    </location>
</feature>
<evidence type="ECO:0000313" key="3">
    <source>
        <dbReference type="EMBL" id="RZS81448.1"/>
    </source>
</evidence>
<proteinExistence type="inferred from homology"/>
<dbReference type="Proteomes" id="UP000292445">
    <property type="component" value="Unassembled WGS sequence"/>
</dbReference>
<dbReference type="SUPFAM" id="SSF53850">
    <property type="entry name" value="Periplasmic binding protein-like II"/>
    <property type="match status" value="1"/>
</dbReference>
<dbReference type="EMBL" id="SGXC01000002">
    <property type="protein sequence ID" value="RZS81448.1"/>
    <property type="molecule type" value="Genomic_DNA"/>
</dbReference>
<accession>A0A4Q7NEA3</accession>
<dbReference type="PANTHER" id="PTHR42928">
    <property type="entry name" value="TRICARBOXYLATE-BINDING PROTEIN"/>
    <property type="match status" value="1"/>
</dbReference>
<gene>
    <name evidence="3" type="ORF">EV675_4071</name>
</gene>
<dbReference type="Gene3D" id="3.40.190.10">
    <property type="entry name" value="Periplasmic binding protein-like II"/>
    <property type="match status" value="1"/>
</dbReference>
<protein>
    <submittedName>
        <fullName evidence="3">Tripartite-type tricarboxylate transporter receptor subunit TctC</fullName>
    </submittedName>
</protein>
<dbReference type="PANTHER" id="PTHR42928:SF5">
    <property type="entry name" value="BLR1237 PROTEIN"/>
    <property type="match status" value="1"/>
</dbReference>
<dbReference type="CDD" id="cd13578">
    <property type="entry name" value="PBP2_Bug27"/>
    <property type="match status" value="1"/>
</dbReference>
<dbReference type="AlphaFoldDB" id="A0A4Q7NEA3"/>
<evidence type="ECO:0000313" key="4">
    <source>
        <dbReference type="Proteomes" id="UP000292445"/>
    </source>
</evidence>
<dbReference type="RefSeq" id="WP_165404679.1">
    <property type="nucleotide sequence ID" value="NZ_SGXC01000002.1"/>
</dbReference>
<organism evidence="3 4">
    <name type="scientific">Pigmentiphaga kullae</name>
    <dbReference type="NCBI Taxonomy" id="151784"/>
    <lineage>
        <taxon>Bacteria</taxon>
        <taxon>Pseudomonadati</taxon>
        <taxon>Pseudomonadota</taxon>
        <taxon>Betaproteobacteria</taxon>
        <taxon>Burkholderiales</taxon>
        <taxon>Alcaligenaceae</taxon>
        <taxon>Pigmentiphaga</taxon>
    </lineage>
</organism>
<keyword evidence="2" id="KW-0732">Signal</keyword>
<name>A0A4Q7NEA3_9BURK</name>